<organism evidence="1 2">
    <name type="scientific">Rubripirellula lacrimiformis</name>
    <dbReference type="NCBI Taxonomy" id="1930273"/>
    <lineage>
        <taxon>Bacteria</taxon>
        <taxon>Pseudomonadati</taxon>
        <taxon>Planctomycetota</taxon>
        <taxon>Planctomycetia</taxon>
        <taxon>Pirellulales</taxon>
        <taxon>Pirellulaceae</taxon>
        <taxon>Rubripirellula</taxon>
    </lineage>
</organism>
<proteinExistence type="predicted"/>
<protein>
    <submittedName>
        <fullName evidence="1">Uncharacterized protein</fullName>
    </submittedName>
</protein>
<gene>
    <name evidence="1" type="ORF">K227x_54810</name>
</gene>
<evidence type="ECO:0000313" key="1">
    <source>
        <dbReference type="EMBL" id="QDT07056.1"/>
    </source>
</evidence>
<dbReference type="Proteomes" id="UP000318538">
    <property type="component" value="Chromosome"/>
</dbReference>
<reference evidence="1 2" key="1">
    <citation type="submission" date="2019-02" db="EMBL/GenBank/DDBJ databases">
        <title>Deep-cultivation of Planctomycetes and their phenomic and genomic characterization uncovers novel biology.</title>
        <authorList>
            <person name="Wiegand S."/>
            <person name="Jogler M."/>
            <person name="Boedeker C."/>
            <person name="Pinto D."/>
            <person name="Vollmers J."/>
            <person name="Rivas-Marin E."/>
            <person name="Kohn T."/>
            <person name="Peeters S.H."/>
            <person name="Heuer A."/>
            <person name="Rast P."/>
            <person name="Oberbeckmann S."/>
            <person name="Bunk B."/>
            <person name="Jeske O."/>
            <person name="Meyerdierks A."/>
            <person name="Storesund J.E."/>
            <person name="Kallscheuer N."/>
            <person name="Luecker S."/>
            <person name="Lage O.M."/>
            <person name="Pohl T."/>
            <person name="Merkel B.J."/>
            <person name="Hornburger P."/>
            <person name="Mueller R.-W."/>
            <person name="Bruemmer F."/>
            <person name="Labrenz M."/>
            <person name="Spormann A.M."/>
            <person name="Op den Camp H."/>
            <person name="Overmann J."/>
            <person name="Amann R."/>
            <person name="Jetten M.S.M."/>
            <person name="Mascher T."/>
            <person name="Medema M.H."/>
            <person name="Devos D.P."/>
            <person name="Kaster A.-K."/>
            <person name="Ovreas L."/>
            <person name="Rohde M."/>
            <person name="Galperin M.Y."/>
            <person name="Jogler C."/>
        </authorList>
    </citation>
    <scope>NUCLEOTIDE SEQUENCE [LARGE SCALE GENOMIC DNA]</scope>
    <source>
        <strain evidence="1 2">K22_7</strain>
    </source>
</reference>
<dbReference type="AlphaFoldDB" id="A0A517NIU1"/>
<evidence type="ECO:0000313" key="2">
    <source>
        <dbReference type="Proteomes" id="UP000318538"/>
    </source>
</evidence>
<keyword evidence="2" id="KW-1185">Reference proteome</keyword>
<sequence>MSSDVGLVSDSKLSTLPFLLGSQQNRQFNLFQDL</sequence>
<accession>A0A517NIU1</accession>
<dbReference type="KEGG" id="rlc:K227x_54810"/>
<dbReference type="EMBL" id="CP036525">
    <property type="protein sequence ID" value="QDT07056.1"/>
    <property type="molecule type" value="Genomic_DNA"/>
</dbReference>
<name>A0A517NIU1_9BACT</name>